<sequence length="341" mass="37475">MMDGLDLFQQAGAMIVGRTTTTASGGLYIRIQPSYQRIHSPKGISIMAPSPTTQAGSQPPEFGLLRRRQDSRGYPGPIRLDTEGLPAFPSIPSQPSQSGPPDQTFYDRRSSSHYTSSPPFPGGNGAGNSSPYSFDPALRSFGVSSSPLGPRRRPSGRAGAGADAKRARIEPTITEPSVTLNLMGIRTELNKGVKDVHNFIADRFASLETERKAVGERALVEFRTAMDGRVDPRTFEVVSQGIKNVSETNETLAHKYNLDYVRRITTRFDHIRDALNLLLADIDELGSMVVKRGDSTRLTDLIPDEMPDVPRKTVQFIPYILKNGYEFDYGKISEFIVCPAP</sequence>
<evidence type="ECO:0000256" key="1">
    <source>
        <dbReference type="SAM" id="MobiDB-lite"/>
    </source>
</evidence>
<reference evidence="2 3" key="1">
    <citation type="journal article" date="2021" name="Nat. Commun.">
        <title>Genetic determinants of endophytism in the Arabidopsis root mycobiome.</title>
        <authorList>
            <person name="Mesny F."/>
            <person name="Miyauchi S."/>
            <person name="Thiergart T."/>
            <person name="Pickel B."/>
            <person name="Atanasova L."/>
            <person name="Karlsson M."/>
            <person name="Huettel B."/>
            <person name="Barry K.W."/>
            <person name="Haridas S."/>
            <person name="Chen C."/>
            <person name="Bauer D."/>
            <person name="Andreopoulos W."/>
            <person name="Pangilinan J."/>
            <person name="LaButti K."/>
            <person name="Riley R."/>
            <person name="Lipzen A."/>
            <person name="Clum A."/>
            <person name="Drula E."/>
            <person name="Henrissat B."/>
            <person name="Kohler A."/>
            <person name="Grigoriev I.V."/>
            <person name="Martin F.M."/>
            <person name="Hacquard S."/>
        </authorList>
    </citation>
    <scope>NUCLEOTIDE SEQUENCE [LARGE SCALE GENOMIC DNA]</scope>
    <source>
        <strain evidence="2 3">MPI-CAGE-CH-0241</strain>
    </source>
</reference>
<name>A0A9P8W4N2_9HYPO</name>
<keyword evidence="3" id="KW-1185">Reference proteome</keyword>
<organism evidence="2 3">
    <name type="scientific">Thelonectria olida</name>
    <dbReference type="NCBI Taxonomy" id="1576542"/>
    <lineage>
        <taxon>Eukaryota</taxon>
        <taxon>Fungi</taxon>
        <taxon>Dikarya</taxon>
        <taxon>Ascomycota</taxon>
        <taxon>Pezizomycotina</taxon>
        <taxon>Sordariomycetes</taxon>
        <taxon>Hypocreomycetidae</taxon>
        <taxon>Hypocreales</taxon>
        <taxon>Nectriaceae</taxon>
        <taxon>Thelonectria</taxon>
    </lineage>
</organism>
<proteinExistence type="predicted"/>
<evidence type="ECO:0000313" key="2">
    <source>
        <dbReference type="EMBL" id="KAH6890520.1"/>
    </source>
</evidence>
<dbReference type="Proteomes" id="UP000777438">
    <property type="component" value="Unassembled WGS sequence"/>
</dbReference>
<dbReference type="EMBL" id="JAGPYM010000009">
    <property type="protein sequence ID" value="KAH6890520.1"/>
    <property type="molecule type" value="Genomic_DNA"/>
</dbReference>
<dbReference type="AlphaFoldDB" id="A0A9P8W4N2"/>
<accession>A0A9P8W4N2</accession>
<evidence type="ECO:0000313" key="3">
    <source>
        <dbReference type="Proteomes" id="UP000777438"/>
    </source>
</evidence>
<comment type="caution">
    <text evidence="2">The sequence shown here is derived from an EMBL/GenBank/DDBJ whole genome shotgun (WGS) entry which is preliminary data.</text>
</comment>
<feature type="compositionally biased region" description="Low complexity" evidence="1">
    <location>
        <begin position="86"/>
        <end position="103"/>
    </location>
</feature>
<protein>
    <submittedName>
        <fullName evidence="2">Uncharacterized protein</fullName>
    </submittedName>
</protein>
<gene>
    <name evidence="2" type="ORF">B0T10DRAFT_322072</name>
</gene>
<feature type="region of interest" description="Disordered" evidence="1">
    <location>
        <begin position="67"/>
        <end position="165"/>
    </location>
</feature>